<dbReference type="Pfam" id="PF16561">
    <property type="entry name" value="AMPK1_CBM"/>
    <property type="match status" value="1"/>
</dbReference>
<dbReference type="GO" id="GO:0016301">
    <property type="term" value="F:kinase activity"/>
    <property type="evidence" value="ECO:0007669"/>
    <property type="project" value="UniProtKB-KW"/>
</dbReference>
<evidence type="ECO:0000313" key="2">
    <source>
        <dbReference type="EMBL" id="SHE47068.1"/>
    </source>
</evidence>
<dbReference type="STRING" id="1194090.SAMN05443144_101365"/>
<dbReference type="Gene3D" id="2.60.40.10">
    <property type="entry name" value="Immunoglobulins"/>
    <property type="match status" value="1"/>
</dbReference>
<dbReference type="RefSeq" id="WP_073059088.1">
    <property type="nucleotide sequence ID" value="NZ_FQUS01000001.1"/>
</dbReference>
<dbReference type="Proteomes" id="UP000184041">
    <property type="component" value="Unassembled WGS sequence"/>
</dbReference>
<dbReference type="EMBL" id="FQUS01000001">
    <property type="protein sequence ID" value="SHE47068.1"/>
    <property type="molecule type" value="Genomic_DNA"/>
</dbReference>
<dbReference type="InterPro" id="IPR014756">
    <property type="entry name" value="Ig_E-set"/>
</dbReference>
<dbReference type="SMART" id="SM01065">
    <property type="entry name" value="CBM_2"/>
    <property type="match status" value="1"/>
</dbReference>
<proteinExistence type="predicted"/>
<protein>
    <submittedName>
        <fullName evidence="2">Glycogen recognition site of AMP-activated protein kinase</fullName>
    </submittedName>
</protein>
<dbReference type="InterPro" id="IPR032640">
    <property type="entry name" value="AMPK1_CBM"/>
</dbReference>
<dbReference type="InterPro" id="IPR002044">
    <property type="entry name" value="CBM20"/>
</dbReference>
<evidence type="ECO:0000313" key="3">
    <source>
        <dbReference type="Proteomes" id="UP000184041"/>
    </source>
</evidence>
<keyword evidence="2" id="KW-0808">Transferase</keyword>
<dbReference type="GO" id="GO:2001070">
    <property type="term" value="F:starch binding"/>
    <property type="evidence" value="ECO:0007669"/>
    <property type="project" value="InterPro"/>
</dbReference>
<keyword evidence="2" id="KW-0418">Kinase</keyword>
<reference evidence="2 3" key="1">
    <citation type="submission" date="2016-11" db="EMBL/GenBank/DDBJ databases">
        <authorList>
            <person name="Jaros S."/>
            <person name="Januszkiewicz K."/>
            <person name="Wedrychowicz H."/>
        </authorList>
    </citation>
    <scope>NUCLEOTIDE SEQUENCE [LARGE SCALE GENOMIC DNA]</scope>
    <source>
        <strain evidence="2 3">DSM 21986</strain>
    </source>
</reference>
<sequence length="419" mass="46969">MKQLPFIICLLFLTTPSGFGQHGQTVLSLDSRVGYSTNSYLNPFLGEWDSTVETGYNFTSLLGRSFWYGSGHSFSLSGGVIYEPFFDKQLSTWKGGIGLVDYNYRLTNNVSIGVEGGSSYMQSQYNRTFAWVQPKFTWFLTPFTLLRTKLGSNFRRYRNYGEVDELSDRLDLYSLEFETWPTYRWRLTAGIYGGMDTLPDIQEGFTTQTSAGYYFRNGASITLTGYLQQYQFQQAITESNGGTNAIPPGGGGSATGTADHTNRILRVGLESALPVSKRLALFADIGAMRFLDNAVEESTSDFNVSGGIRFSIEPKLNSGAPAITPEWEKEGEHQEIHISFSGEGRLYLVGSFNNWNKEGIPLTEQSENTFTTQLSLEMGAYEYKVLRVRGDSEEWLEFSNEVYTVSDGFDNENAMILVE</sequence>
<dbReference type="InterPro" id="IPR013783">
    <property type="entry name" value="Ig-like_fold"/>
</dbReference>
<name>A0A1M4TRM8_9BACT</name>
<feature type="domain" description="CBM20" evidence="1">
    <location>
        <begin position="335"/>
        <end position="415"/>
    </location>
</feature>
<dbReference type="AlphaFoldDB" id="A0A1M4TRM8"/>
<gene>
    <name evidence="2" type="ORF">SAMN05443144_101365</name>
</gene>
<accession>A0A1M4TRM8</accession>
<organism evidence="2 3">
    <name type="scientific">Fodinibius roseus</name>
    <dbReference type="NCBI Taxonomy" id="1194090"/>
    <lineage>
        <taxon>Bacteria</taxon>
        <taxon>Pseudomonadati</taxon>
        <taxon>Balneolota</taxon>
        <taxon>Balneolia</taxon>
        <taxon>Balneolales</taxon>
        <taxon>Balneolaceae</taxon>
        <taxon>Fodinibius</taxon>
    </lineage>
</organism>
<keyword evidence="3" id="KW-1185">Reference proteome</keyword>
<evidence type="ECO:0000259" key="1">
    <source>
        <dbReference type="SMART" id="SM01065"/>
    </source>
</evidence>
<dbReference type="OrthoDB" id="5451596at2"/>
<dbReference type="SUPFAM" id="SSF81296">
    <property type="entry name" value="E set domains"/>
    <property type="match status" value="1"/>
</dbReference>
<dbReference type="CDD" id="cd02859">
    <property type="entry name" value="E_set_AMPKbeta_like_N"/>
    <property type="match status" value="1"/>
</dbReference>